<dbReference type="RefSeq" id="WP_062968006.1">
    <property type="nucleotide sequence ID" value="NZ_JAJFOE010000001.1"/>
</dbReference>
<dbReference type="InterPro" id="IPR043135">
    <property type="entry name" value="Fur_C"/>
</dbReference>
<dbReference type="InterPro" id="IPR036388">
    <property type="entry name" value="WH-like_DNA-bd_sf"/>
</dbReference>
<dbReference type="PANTHER" id="PTHR33202">
    <property type="entry name" value="ZINC UPTAKE REGULATION PROTEIN"/>
    <property type="match status" value="1"/>
</dbReference>
<evidence type="ECO:0000256" key="10">
    <source>
        <dbReference type="ARBA" id="ARBA00023163"/>
    </source>
</evidence>
<dbReference type="GO" id="GO:0005829">
    <property type="term" value="C:cytosol"/>
    <property type="evidence" value="ECO:0007669"/>
    <property type="project" value="TreeGrafter"/>
</dbReference>
<dbReference type="GO" id="GO:0000976">
    <property type="term" value="F:transcription cis-regulatory region binding"/>
    <property type="evidence" value="ECO:0007669"/>
    <property type="project" value="TreeGrafter"/>
</dbReference>
<evidence type="ECO:0000256" key="3">
    <source>
        <dbReference type="ARBA" id="ARBA00011738"/>
    </source>
</evidence>
<organism evidence="12 13">
    <name type="scientific">Nocardia africana</name>
    <dbReference type="NCBI Taxonomy" id="134964"/>
    <lineage>
        <taxon>Bacteria</taxon>
        <taxon>Bacillati</taxon>
        <taxon>Actinomycetota</taxon>
        <taxon>Actinomycetes</taxon>
        <taxon>Mycobacteriales</taxon>
        <taxon>Nocardiaceae</taxon>
        <taxon>Nocardia</taxon>
    </lineage>
</organism>
<keyword evidence="6 11" id="KW-0479">Metal-binding</keyword>
<evidence type="ECO:0000256" key="9">
    <source>
        <dbReference type="ARBA" id="ARBA00023125"/>
    </source>
</evidence>
<dbReference type="Gene3D" id="3.30.1490.190">
    <property type="match status" value="1"/>
</dbReference>
<keyword evidence="4" id="KW-0963">Cytoplasm</keyword>
<evidence type="ECO:0000256" key="11">
    <source>
        <dbReference type="PIRSR" id="PIRSR602481-1"/>
    </source>
</evidence>
<comment type="cofactor">
    <cofactor evidence="11">
        <name>Zn(2+)</name>
        <dbReference type="ChEBI" id="CHEBI:29105"/>
    </cofactor>
    <text evidence="11">Binds 1 zinc ion per subunit.</text>
</comment>
<accession>A0A378X0K4</accession>
<evidence type="ECO:0000256" key="2">
    <source>
        <dbReference type="ARBA" id="ARBA00007957"/>
    </source>
</evidence>
<comment type="similarity">
    <text evidence="2">Belongs to the Fur family.</text>
</comment>
<keyword evidence="7 11" id="KW-0862">Zinc</keyword>
<dbReference type="Pfam" id="PF01475">
    <property type="entry name" value="FUR"/>
    <property type="match status" value="1"/>
</dbReference>
<dbReference type="GO" id="GO:0003700">
    <property type="term" value="F:DNA-binding transcription factor activity"/>
    <property type="evidence" value="ECO:0007669"/>
    <property type="project" value="InterPro"/>
</dbReference>
<dbReference type="Gene3D" id="1.10.10.10">
    <property type="entry name" value="Winged helix-like DNA-binding domain superfamily/Winged helix DNA-binding domain"/>
    <property type="match status" value="1"/>
</dbReference>
<dbReference type="PANTHER" id="PTHR33202:SF2">
    <property type="entry name" value="FERRIC UPTAKE REGULATION PROTEIN"/>
    <property type="match status" value="1"/>
</dbReference>
<sequence>MLALLSREDRFWTPQQIYAELRTETVPIAPSTVYRILHKLDELQQVESMRSEDGELLYRIGGREERHHNLVCRRCGHAERFTLETLDQQAVRLGRQFGYTDIECRFDIYGICGNCRNSPSPSVPGEQG</sequence>
<keyword evidence="5" id="KW-0678">Repressor</keyword>
<keyword evidence="8" id="KW-0805">Transcription regulation</keyword>
<dbReference type="EMBL" id="UGRU01000001">
    <property type="protein sequence ID" value="SUA46365.1"/>
    <property type="molecule type" value="Genomic_DNA"/>
</dbReference>
<feature type="binding site" evidence="11">
    <location>
        <position position="115"/>
    </location>
    <ligand>
        <name>Zn(2+)</name>
        <dbReference type="ChEBI" id="CHEBI:29105"/>
    </ligand>
</feature>
<feature type="binding site" evidence="11">
    <location>
        <position position="72"/>
    </location>
    <ligand>
        <name>Zn(2+)</name>
        <dbReference type="ChEBI" id="CHEBI:29105"/>
    </ligand>
</feature>
<gene>
    <name evidence="12" type="primary">fur_1</name>
    <name evidence="12" type="ORF">NCTC13184_04890</name>
</gene>
<evidence type="ECO:0000256" key="8">
    <source>
        <dbReference type="ARBA" id="ARBA00023015"/>
    </source>
</evidence>
<comment type="subcellular location">
    <subcellularLocation>
        <location evidence="1">Cytoplasm</location>
    </subcellularLocation>
</comment>
<name>A0A378X0K4_9NOCA</name>
<evidence type="ECO:0000256" key="6">
    <source>
        <dbReference type="ARBA" id="ARBA00022723"/>
    </source>
</evidence>
<dbReference type="GO" id="GO:0008270">
    <property type="term" value="F:zinc ion binding"/>
    <property type="evidence" value="ECO:0007669"/>
    <property type="project" value="TreeGrafter"/>
</dbReference>
<evidence type="ECO:0000313" key="13">
    <source>
        <dbReference type="Proteomes" id="UP000255082"/>
    </source>
</evidence>
<feature type="binding site" evidence="11">
    <location>
        <position position="75"/>
    </location>
    <ligand>
        <name>Zn(2+)</name>
        <dbReference type="ChEBI" id="CHEBI:29105"/>
    </ligand>
</feature>
<dbReference type="SUPFAM" id="SSF46785">
    <property type="entry name" value="Winged helix' DNA-binding domain"/>
    <property type="match status" value="1"/>
</dbReference>
<dbReference type="Proteomes" id="UP000255082">
    <property type="component" value="Unassembled WGS sequence"/>
</dbReference>
<evidence type="ECO:0000256" key="4">
    <source>
        <dbReference type="ARBA" id="ARBA00022490"/>
    </source>
</evidence>
<dbReference type="InterPro" id="IPR002481">
    <property type="entry name" value="FUR"/>
</dbReference>
<reference evidence="12 13" key="1">
    <citation type="submission" date="2018-06" db="EMBL/GenBank/DDBJ databases">
        <authorList>
            <consortium name="Pathogen Informatics"/>
            <person name="Doyle S."/>
        </authorList>
    </citation>
    <scope>NUCLEOTIDE SEQUENCE [LARGE SCALE GENOMIC DNA]</scope>
    <source>
        <strain evidence="12 13">NCTC13184</strain>
    </source>
</reference>
<dbReference type="GO" id="GO:0045892">
    <property type="term" value="P:negative regulation of DNA-templated transcription"/>
    <property type="evidence" value="ECO:0007669"/>
    <property type="project" value="TreeGrafter"/>
</dbReference>
<protein>
    <submittedName>
        <fullName evidence="12">Ferric uptake regulation protein</fullName>
    </submittedName>
</protein>
<feature type="binding site" evidence="11">
    <location>
        <position position="112"/>
    </location>
    <ligand>
        <name>Zn(2+)</name>
        <dbReference type="ChEBI" id="CHEBI:29105"/>
    </ligand>
</feature>
<evidence type="ECO:0000256" key="7">
    <source>
        <dbReference type="ARBA" id="ARBA00022833"/>
    </source>
</evidence>
<dbReference type="AlphaFoldDB" id="A0A378X0K4"/>
<dbReference type="CDD" id="cd07153">
    <property type="entry name" value="Fur_like"/>
    <property type="match status" value="1"/>
</dbReference>
<proteinExistence type="inferred from homology"/>
<evidence type="ECO:0000256" key="1">
    <source>
        <dbReference type="ARBA" id="ARBA00004496"/>
    </source>
</evidence>
<keyword evidence="10" id="KW-0804">Transcription</keyword>
<evidence type="ECO:0000313" key="12">
    <source>
        <dbReference type="EMBL" id="SUA46365.1"/>
    </source>
</evidence>
<keyword evidence="9" id="KW-0238">DNA-binding</keyword>
<dbReference type="InterPro" id="IPR036390">
    <property type="entry name" value="WH_DNA-bd_sf"/>
</dbReference>
<evidence type="ECO:0000256" key="5">
    <source>
        <dbReference type="ARBA" id="ARBA00022491"/>
    </source>
</evidence>
<comment type="subunit">
    <text evidence="3">Homodimer.</text>
</comment>
<dbReference type="GO" id="GO:1900376">
    <property type="term" value="P:regulation of secondary metabolite biosynthetic process"/>
    <property type="evidence" value="ECO:0007669"/>
    <property type="project" value="TreeGrafter"/>
</dbReference>